<dbReference type="Pfam" id="PF21825">
    <property type="entry name" value="crAss001_48"/>
    <property type="match status" value="1"/>
</dbReference>
<organism evidence="1">
    <name type="scientific">Geladintestivirus 2</name>
    <dbReference type="NCBI Taxonomy" id="3233134"/>
    <lineage>
        <taxon>Viruses</taxon>
        <taxon>Duplodnaviria</taxon>
        <taxon>Heunggongvirae</taxon>
        <taxon>Uroviricota</taxon>
        <taxon>Caudoviricetes</taxon>
        <taxon>Crassvirales</taxon>
    </lineage>
</organism>
<dbReference type="EMBL" id="PP965500">
    <property type="protein sequence ID" value="XCO00627.1"/>
    <property type="molecule type" value="Genomic_DNA"/>
</dbReference>
<reference evidence="1" key="1">
    <citation type="submission" date="2024-06" db="EMBL/GenBank/DDBJ databases">
        <title>Intestivirid acquisition increases across infancy in a wild primate population.</title>
        <authorList>
            <person name="Schneider-Creas I.A."/>
            <person name="Moya I.L."/>
            <person name="Chiou K.L."/>
            <person name="Baniel A."/>
            <person name="Azanaw Haile A."/>
            <person name="Kebede F."/>
            <person name="Abebe B."/>
            <person name="Snyder-Mackler N."/>
            <person name="Varsani A."/>
        </authorList>
    </citation>
    <scope>NUCLEOTIDE SEQUENCE</scope>
    <source>
        <strain evidence="1">Int_RNL_2018_0288_CRY</strain>
    </source>
</reference>
<proteinExistence type="predicted"/>
<protein>
    <submittedName>
        <fullName evidence="1">Uncharacterized protein</fullName>
    </submittedName>
</protein>
<name>A0AAU8MIR2_9CAUD</name>
<sequence>MNNYIKELIEEHSQLVDRINKLNDDIYNKKNNDDKFEFANKLCQLRAMKIYELALITRLLNNGIDYDGCSYFEKIVPKQQTTDEE</sequence>
<dbReference type="InterPro" id="IPR054052">
    <property type="entry name" value="Y16Q-like"/>
</dbReference>
<evidence type="ECO:0000313" key="1">
    <source>
        <dbReference type="EMBL" id="XCO00627.1"/>
    </source>
</evidence>
<accession>A0AAU8MIR2</accession>